<feature type="non-terminal residue" evidence="7">
    <location>
        <position position="318"/>
    </location>
</feature>
<comment type="caution">
    <text evidence="7">The sequence shown here is derived from an EMBL/GenBank/DDBJ whole genome shotgun (WGS) entry which is preliminary data.</text>
</comment>
<dbReference type="SMART" id="SM00380">
    <property type="entry name" value="AP2"/>
    <property type="match status" value="1"/>
</dbReference>
<dbReference type="EMBL" id="JAHRHJ020001233">
    <property type="protein sequence ID" value="KAH9293349.1"/>
    <property type="molecule type" value="Genomic_DNA"/>
</dbReference>
<protein>
    <recommendedName>
        <fullName evidence="6">AP2/ERF domain-containing protein</fullName>
    </recommendedName>
</protein>
<gene>
    <name evidence="7" type="ORF">KI387_041445</name>
</gene>
<dbReference type="AlphaFoldDB" id="A0AA38F5S0"/>
<dbReference type="PANTHER" id="PTHR32467:SF90">
    <property type="entry name" value="AP2-LIKE ETHYLENE-RESPONSIVE TRANSCRIPTION FACTOR AIL1"/>
    <property type="match status" value="1"/>
</dbReference>
<dbReference type="Gene3D" id="3.30.730.10">
    <property type="entry name" value="AP2/ERF domain"/>
    <property type="match status" value="1"/>
</dbReference>
<name>A0AA38F5S0_TAXCH</name>
<comment type="subcellular location">
    <subcellularLocation>
        <location evidence="1">Nucleus</location>
    </subcellularLocation>
</comment>
<dbReference type="CDD" id="cd00018">
    <property type="entry name" value="AP2"/>
    <property type="match status" value="1"/>
</dbReference>
<keyword evidence="2" id="KW-0805">Transcription regulation</keyword>
<dbReference type="PANTHER" id="PTHR32467">
    <property type="entry name" value="AP2-LIKE ETHYLENE-RESPONSIVE TRANSCRIPTION FACTOR"/>
    <property type="match status" value="1"/>
</dbReference>
<organism evidence="7 8">
    <name type="scientific">Taxus chinensis</name>
    <name type="common">Chinese yew</name>
    <name type="synonym">Taxus wallichiana var. chinensis</name>
    <dbReference type="NCBI Taxonomy" id="29808"/>
    <lineage>
        <taxon>Eukaryota</taxon>
        <taxon>Viridiplantae</taxon>
        <taxon>Streptophyta</taxon>
        <taxon>Embryophyta</taxon>
        <taxon>Tracheophyta</taxon>
        <taxon>Spermatophyta</taxon>
        <taxon>Pinopsida</taxon>
        <taxon>Pinidae</taxon>
        <taxon>Conifers II</taxon>
        <taxon>Cupressales</taxon>
        <taxon>Taxaceae</taxon>
        <taxon>Taxus</taxon>
    </lineage>
</organism>
<dbReference type="GO" id="GO:0003677">
    <property type="term" value="F:DNA binding"/>
    <property type="evidence" value="ECO:0007669"/>
    <property type="project" value="UniProtKB-KW"/>
</dbReference>
<dbReference type="SUPFAM" id="SSF54171">
    <property type="entry name" value="DNA-binding domain"/>
    <property type="match status" value="1"/>
</dbReference>
<dbReference type="InterPro" id="IPR016177">
    <property type="entry name" value="DNA-bd_dom_sf"/>
</dbReference>
<dbReference type="InterPro" id="IPR001471">
    <property type="entry name" value="AP2/ERF_dom"/>
</dbReference>
<reference evidence="7 8" key="1">
    <citation type="journal article" date="2021" name="Nat. Plants">
        <title>The Taxus genome provides insights into paclitaxel biosynthesis.</title>
        <authorList>
            <person name="Xiong X."/>
            <person name="Gou J."/>
            <person name="Liao Q."/>
            <person name="Li Y."/>
            <person name="Zhou Q."/>
            <person name="Bi G."/>
            <person name="Li C."/>
            <person name="Du R."/>
            <person name="Wang X."/>
            <person name="Sun T."/>
            <person name="Guo L."/>
            <person name="Liang H."/>
            <person name="Lu P."/>
            <person name="Wu Y."/>
            <person name="Zhang Z."/>
            <person name="Ro D.K."/>
            <person name="Shang Y."/>
            <person name="Huang S."/>
            <person name="Yan J."/>
        </authorList>
    </citation>
    <scope>NUCLEOTIDE SEQUENCE [LARGE SCALE GENOMIC DNA]</scope>
    <source>
        <strain evidence="7">Ta-2019</strain>
    </source>
</reference>
<accession>A0AA38F5S0</accession>
<evidence type="ECO:0000313" key="7">
    <source>
        <dbReference type="EMBL" id="KAH9293349.1"/>
    </source>
</evidence>
<evidence type="ECO:0000256" key="4">
    <source>
        <dbReference type="ARBA" id="ARBA00023163"/>
    </source>
</evidence>
<dbReference type="GO" id="GO:0005634">
    <property type="term" value="C:nucleus"/>
    <property type="evidence" value="ECO:0007669"/>
    <property type="project" value="UniProtKB-SubCell"/>
</dbReference>
<dbReference type="PROSITE" id="PS51032">
    <property type="entry name" value="AP2_ERF"/>
    <property type="match status" value="1"/>
</dbReference>
<keyword evidence="3" id="KW-0238">DNA-binding</keyword>
<keyword evidence="8" id="KW-1185">Reference proteome</keyword>
<evidence type="ECO:0000313" key="8">
    <source>
        <dbReference type="Proteomes" id="UP000824469"/>
    </source>
</evidence>
<dbReference type="GO" id="GO:0003700">
    <property type="term" value="F:DNA-binding transcription factor activity"/>
    <property type="evidence" value="ECO:0007669"/>
    <property type="project" value="InterPro"/>
</dbReference>
<proteinExistence type="predicted"/>
<evidence type="ECO:0000256" key="2">
    <source>
        <dbReference type="ARBA" id="ARBA00023015"/>
    </source>
</evidence>
<evidence type="ECO:0000256" key="1">
    <source>
        <dbReference type="ARBA" id="ARBA00004123"/>
    </source>
</evidence>
<feature type="domain" description="AP2/ERF" evidence="6">
    <location>
        <begin position="206"/>
        <end position="269"/>
    </location>
</feature>
<dbReference type="Proteomes" id="UP000824469">
    <property type="component" value="Unassembled WGS sequence"/>
</dbReference>
<evidence type="ECO:0000256" key="5">
    <source>
        <dbReference type="ARBA" id="ARBA00023242"/>
    </source>
</evidence>
<keyword evidence="4" id="KW-0804">Transcription</keyword>
<keyword evidence="5" id="KW-0539">Nucleus</keyword>
<dbReference type="InterPro" id="IPR036955">
    <property type="entry name" value="AP2/ERF_dom_sf"/>
</dbReference>
<dbReference type="Pfam" id="PF00847">
    <property type="entry name" value="AP2"/>
    <property type="match status" value="1"/>
</dbReference>
<evidence type="ECO:0000256" key="3">
    <source>
        <dbReference type="ARBA" id="ARBA00023125"/>
    </source>
</evidence>
<evidence type="ECO:0000259" key="6">
    <source>
        <dbReference type="PROSITE" id="PS51032"/>
    </source>
</evidence>
<sequence length="318" mass="35275">WYNHPKVENAEIFTTGHDEISPNLEEYVFIDQLTAAHEFADGFLTDIHASDIFDLDTFNAGASPRPNNGVNFAYNDSGETCNWNFGSSLQSYVENMFEQSDFEALLSSLSPSEAPHRGSFPITSATDESVILTNADGGLDLAVTGNTTPANITAAQDVLALVPAAAINGDGISSDSKQPSLDQATVPVETSARDFIPKRTSTRTSKYRGVTKHRWTGRYEAHLWDNSFIREGHKRKGRQGGYDTEEKAARAYDKAALKYWGDQSTTNFEVPKTDYGEEIEVMIRMTTAEYVSHLKRYRDSYHSILDEKCITFALLVAA</sequence>